<organism evidence="6 7">
    <name type="scientific">Phenylobacterium deserti</name>
    <dbReference type="NCBI Taxonomy" id="1914756"/>
    <lineage>
        <taxon>Bacteria</taxon>
        <taxon>Pseudomonadati</taxon>
        <taxon>Pseudomonadota</taxon>
        <taxon>Alphaproteobacteria</taxon>
        <taxon>Caulobacterales</taxon>
        <taxon>Caulobacteraceae</taxon>
        <taxon>Phenylobacterium</taxon>
    </lineage>
</organism>
<evidence type="ECO:0000256" key="4">
    <source>
        <dbReference type="PROSITE-ProRule" id="PRU00433"/>
    </source>
</evidence>
<dbReference type="OrthoDB" id="9794982at2"/>
<evidence type="ECO:0000313" key="7">
    <source>
        <dbReference type="Proteomes" id="UP000249725"/>
    </source>
</evidence>
<keyword evidence="2 4" id="KW-0479">Metal-binding</keyword>
<protein>
    <submittedName>
        <fullName evidence="6">Cytochrome C</fullName>
    </submittedName>
</protein>
<dbReference type="Proteomes" id="UP000249725">
    <property type="component" value="Unassembled WGS sequence"/>
</dbReference>
<evidence type="ECO:0000259" key="5">
    <source>
        <dbReference type="PROSITE" id="PS51007"/>
    </source>
</evidence>
<dbReference type="GO" id="GO:0009055">
    <property type="term" value="F:electron transfer activity"/>
    <property type="evidence" value="ECO:0007669"/>
    <property type="project" value="InterPro"/>
</dbReference>
<keyword evidence="3 4" id="KW-0408">Iron</keyword>
<evidence type="ECO:0000313" key="6">
    <source>
        <dbReference type="EMBL" id="RAK52190.1"/>
    </source>
</evidence>
<dbReference type="Gene3D" id="1.10.760.10">
    <property type="entry name" value="Cytochrome c-like domain"/>
    <property type="match status" value="1"/>
</dbReference>
<keyword evidence="1 4" id="KW-0349">Heme</keyword>
<gene>
    <name evidence="6" type="ORF">DJ018_13645</name>
</gene>
<feature type="domain" description="Cytochrome c" evidence="5">
    <location>
        <begin position="25"/>
        <end position="116"/>
    </location>
</feature>
<evidence type="ECO:0000256" key="1">
    <source>
        <dbReference type="ARBA" id="ARBA00022617"/>
    </source>
</evidence>
<accession>A0A328AC17</accession>
<dbReference type="EMBL" id="QFYR01000003">
    <property type="protein sequence ID" value="RAK52190.1"/>
    <property type="molecule type" value="Genomic_DNA"/>
</dbReference>
<dbReference type="PROSITE" id="PS51007">
    <property type="entry name" value="CYTC"/>
    <property type="match status" value="1"/>
</dbReference>
<dbReference type="InterPro" id="IPR036909">
    <property type="entry name" value="Cyt_c-like_dom_sf"/>
</dbReference>
<dbReference type="GO" id="GO:0020037">
    <property type="term" value="F:heme binding"/>
    <property type="evidence" value="ECO:0007669"/>
    <property type="project" value="InterPro"/>
</dbReference>
<dbReference type="InterPro" id="IPR009056">
    <property type="entry name" value="Cyt_c-like_dom"/>
</dbReference>
<dbReference type="GO" id="GO:0046872">
    <property type="term" value="F:metal ion binding"/>
    <property type="evidence" value="ECO:0007669"/>
    <property type="project" value="UniProtKB-KW"/>
</dbReference>
<dbReference type="RefSeq" id="WP_111515514.1">
    <property type="nucleotide sequence ID" value="NZ_QFYR01000003.1"/>
</dbReference>
<dbReference type="Pfam" id="PF00034">
    <property type="entry name" value="Cytochrom_C"/>
    <property type="match status" value="1"/>
</dbReference>
<comment type="caution">
    <text evidence="6">The sequence shown here is derived from an EMBL/GenBank/DDBJ whole genome shotgun (WGS) entry which is preliminary data.</text>
</comment>
<evidence type="ECO:0000256" key="3">
    <source>
        <dbReference type="ARBA" id="ARBA00023004"/>
    </source>
</evidence>
<sequence>MGLLLAPLLTACEDVRVQRPSIAGADAGHGRVVVERVGCGSCHVIPGVRWPAGRVGPSLDGFGQQALIAGRFPNQPEVLALWVRNAPALSPGTGMPPMPLTEQEARDVAAYLYTLDAR</sequence>
<reference evidence="7" key="1">
    <citation type="submission" date="2018-05" db="EMBL/GenBank/DDBJ databases">
        <authorList>
            <person name="Li X."/>
        </authorList>
    </citation>
    <scope>NUCLEOTIDE SEQUENCE [LARGE SCALE GENOMIC DNA]</scope>
    <source>
        <strain evidence="7">YIM 73061</strain>
    </source>
</reference>
<dbReference type="AlphaFoldDB" id="A0A328AC17"/>
<keyword evidence="7" id="KW-1185">Reference proteome</keyword>
<proteinExistence type="predicted"/>
<name>A0A328AC17_9CAUL</name>
<evidence type="ECO:0000256" key="2">
    <source>
        <dbReference type="ARBA" id="ARBA00022723"/>
    </source>
</evidence>
<dbReference type="SUPFAM" id="SSF46626">
    <property type="entry name" value="Cytochrome c"/>
    <property type="match status" value="1"/>
</dbReference>